<feature type="transmembrane region" description="Helical" evidence="1">
    <location>
        <begin position="12"/>
        <end position="31"/>
    </location>
</feature>
<dbReference type="Proteomes" id="UP001596305">
    <property type="component" value="Unassembled WGS sequence"/>
</dbReference>
<dbReference type="EMBL" id="JBHSTM010000002">
    <property type="protein sequence ID" value="MFC6423977.1"/>
    <property type="molecule type" value="Genomic_DNA"/>
</dbReference>
<gene>
    <name evidence="2" type="ORF">ACFP71_04020</name>
</gene>
<evidence type="ECO:0000256" key="1">
    <source>
        <dbReference type="SAM" id="Phobius"/>
    </source>
</evidence>
<dbReference type="RefSeq" id="WP_204807008.1">
    <property type="nucleotide sequence ID" value="NZ_BAAAIY010000005.1"/>
</dbReference>
<protein>
    <submittedName>
        <fullName evidence="2">Uncharacterized protein</fullName>
    </submittedName>
</protein>
<evidence type="ECO:0000313" key="2">
    <source>
        <dbReference type="EMBL" id="MFC6423977.1"/>
    </source>
</evidence>
<keyword evidence="3" id="KW-1185">Reference proteome</keyword>
<keyword evidence="1" id="KW-1133">Transmembrane helix</keyword>
<evidence type="ECO:0000313" key="3">
    <source>
        <dbReference type="Proteomes" id="UP001596305"/>
    </source>
</evidence>
<keyword evidence="1" id="KW-0472">Membrane</keyword>
<accession>A0ABW1X710</accession>
<organism evidence="2 3">
    <name type="scientific">Oerskovia paurometabola</name>
    <dbReference type="NCBI Taxonomy" id="162170"/>
    <lineage>
        <taxon>Bacteria</taxon>
        <taxon>Bacillati</taxon>
        <taxon>Actinomycetota</taxon>
        <taxon>Actinomycetes</taxon>
        <taxon>Micrococcales</taxon>
        <taxon>Cellulomonadaceae</taxon>
        <taxon>Oerskovia</taxon>
    </lineage>
</organism>
<reference evidence="3" key="1">
    <citation type="journal article" date="2019" name="Int. J. Syst. Evol. Microbiol.">
        <title>The Global Catalogue of Microorganisms (GCM) 10K type strain sequencing project: providing services to taxonomists for standard genome sequencing and annotation.</title>
        <authorList>
            <consortium name="The Broad Institute Genomics Platform"/>
            <consortium name="The Broad Institute Genome Sequencing Center for Infectious Disease"/>
            <person name="Wu L."/>
            <person name="Ma J."/>
        </authorList>
    </citation>
    <scope>NUCLEOTIDE SEQUENCE [LARGE SCALE GENOMIC DNA]</scope>
    <source>
        <strain evidence="3">CCUG 47105</strain>
    </source>
</reference>
<keyword evidence="1" id="KW-0812">Transmembrane</keyword>
<proteinExistence type="predicted"/>
<comment type="caution">
    <text evidence="2">The sequence shown here is derived from an EMBL/GenBank/DDBJ whole genome shotgun (WGS) entry which is preliminary data.</text>
</comment>
<name>A0ABW1X710_9CELL</name>
<sequence length="164" mass="18311">MSTFLEVVQVVVGGATVVGLCFAGWEVLRLVKEGRERARREIAGVSVTWETLESPTGPDSRGRARWRYKYVITNPGGMPIDNVECSVEFPLDVRRVRFNGEVEPPSRSITLQQPVIVGGGQRTWTRTLELDFAERAGLGNVSARVTFRDIALEQHTNVWPRMVG</sequence>